<evidence type="ECO:0000256" key="1">
    <source>
        <dbReference type="SAM" id="MobiDB-lite"/>
    </source>
</evidence>
<feature type="non-terminal residue" evidence="3">
    <location>
        <position position="194"/>
    </location>
</feature>
<feature type="region of interest" description="Disordered" evidence="1">
    <location>
        <begin position="164"/>
        <end position="194"/>
    </location>
</feature>
<reference evidence="3" key="1">
    <citation type="journal article" date="2021" name="PeerJ">
        <title>Extensive microbial diversity within the chicken gut microbiome revealed by metagenomics and culture.</title>
        <authorList>
            <person name="Gilroy R."/>
            <person name="Ravi A."/>
            <person name="Getino M."/>
            <person name="Pursley I."/>
            <person name="Horton D.L."/>
            <person name="Alikhan N.F."/>
            <person name="Baker D."/>
            <person name="Gharbi K."/>
            <person name="Hall N."/>
            <person name="Watson M."/>
            <person name="Adriaenssens E.M."/>
            <person name="Foster-Nyarko E."/>
            <person name="Jarju S."/>
            <person name="Secka A."/>
            <person name="Antonio M."/>
            <person name="Oren A."/>
            <person name="Chaudhuri R.R."/>
            <person name="La Ragione R."/>
            <person name="Hildebrand F."/>
            <person name="Pallen M.J."/>
        </authorList>
    </citation>
    <scope>NUCLEOTIDE SEQUENCE</scope>
    <source>
        <strain evidence="3">CHK186-1790</strain>
    </source>
</reference>
<organism evidence="3 4">
    <name type="scientific">Candidatus Intestinimonas pullistercoris</name>
    <dbReference type="NCBI Taxonomy" id="2838623"/>
    <lineage>
        <taxon>Bacteria</taxon>
        <taxon>Bacillati</taxon>
        <taxon>Bacillota</taxon>
        <taxon>Clostridia</taxon>
        <taxon>Eubacteriales</taxon>
        <taxon>Intestinimonas</taxon>
    </lineage>
</organism>
<reference evidence="3" key="2">
    <citation type="submission" date="2021-04" db="EMBL/GenBank/DDBJ databases">
        <authorList>
            <person name="Gilroy R."/>
        </authorList>
    </citation>
    <scope>NUCLEOTIDE SEQUENCE</scope>
    <source>
        <strain evidence="3">CHK186-1790</strain>
    </source>
</reference>
<dbReference type="EMBL" id="DWWJ01000014">
    <property type="protein sequence ID" value="HJC40097.1"/>
    <property type="molecule type" value="Genomic_DNA"/>
</dbReference>
<dbReference type="Pfam" id="PF18899">
    <property type="entry name" value="DUF5655"/>
    <property type="match status" value="1"/>
</dbReference>
<evidence type="ECO:0000313" key="3">
    <source>
        <dbReference type="EMBL" id="HJC40097.1"/>
    </source>
</evidence>
<comment type="caution">
    <text evidence="3">The sequence shown here is derived from an EMBL/GenBank/DDBJ whole genome shotgun (WGS) entry which is preliminary data.</text>
</comment>
<protein>
    <recommendedName>
        <fullName evidence="2">DUF5655 domain-containing protein</fullName>
    </recommendedName>
</protein>
<feature type="domain" description="DUF5655" evidence="2">
    <location>
        <begin position="16"/>
        <end position="118"/>
    </location>
</feature>
<gene>
    <name evidence="3" type="ORF">H9701_00905</name>
</gene>
<feature type="region of interest" description="Disordered" evidence="1">
    <location>
        <begin position="123"/>
        <end position="150"/>
    </location>
</feature>
<dbReference type="Proteomes" id="UP000823882">
    <property type="component" value="Unassembled WGS sequence"/>
</dbReference>
<sequence length="194" mass="21370">MTGDVLAFLGGHPGRIALFEAVEEAVTALGESTLEVKKSQVSWKNPRLFAMVSLPPMAGRRKAGDLMLTLGLGERLDSPRVFQAVEPYPGRWTHHILLSRPEEVDGDVRDWLAQAYRFAREKGRRHRTGLSPDRGAPSGRLPAGDWLPARGRSPSGGKDHFFFCGKRNGPSPQRKRGARSMQGLWAKTAASGFR</sequence>
<proteinExistence type="predicted"/>
<dbReference type="InterPro" id="IPR043714">
    <property type="entry name" value="DUF5655"/>
</dbReference>
<dbReference type="AlphaFoldDB" id="A0A9D2NX75"/>
<accession>A0A9D2NX75</accession>
<evidence type="ECO:0000259" key="2">
    <source>
        <dbReference type="Pfam" id="PF18899"/>
    </source>
</evidence>
<evidence type="ECO:0000313" key="4">
    <source>
        <dbReference type="Proteomes" id="UP000823882"/>
    </source>
</evidence>
<name>A0A9D2NX75_9FIRM</name>